<feature type="transmembrane region" description="Helical" evidence="2">
    <location>
        <begin position="12"/>
        <end position="34"/>
    </location>
</feature>
<dbReference type="EMBL" id="JAUEPS010000004">
    <property type="protein sequence ID" value="KAK0465920.1"/>
    <property type="molecule type" value="Genomic_DNA"/>
</dbReference>
<reference evidence="4" key="1">
    <citation type="submission" date="2023-06" db="EMBL/GenBank/DDBJ databases">
        <authorList>
            <consortium name="Lawrence Berkeley National Laboratory"/>
            <person name="Ahrendt S."/>
            <person name="Sahu N."/>
            <person name="Indic B."/>
            <person name="Wong-Bajracharya J."/>
            <person name="Merenyi Z."/>
            <person name="Ke H.-M."/>
            <person name="Monk M."/>
            <person name="Kocsube S."/>
            <person name="Drula E."/>
            <person name="Lipzen A."/>
            <person name="Balint B."/>
            <person name="Henrissat B."/>
            <person name="Andreopoulos B."/>
            <person name="Martin F.M."/>
            <person name="Harder C.B."/>
            <person name="Rigling D."/>
            <person name="Ford K.L."/>
            <person name="Foster G.D."/>
            <person name="Pangilinan J."/>
            <person name="Papanicolaou A."/>
            <person name="Barry K."/>
            <person name="LaButti K."/>
            <person name="Viragh M."/>
            <person name="Koriabine M."/>
            <person name="Yan M."/>
            <person name="Riley R."/>
            <person name="Champramary S."/>
            <person name="Plett K.L."/>
            <person name="Tsai I.J."/>
            <person name="Slot J."/>
            <person name="Sipos G."/>
            <person name="Plett J."/>
            <person name="Nagy L.G."/>
            <person name="Grigoriev I.V."/>
        </authorList>
    </citation>
    <scope>NUCLEOTIDE SEQUENCE</scope>
    <source>
        <strain evidence="4">CCBAS 213</strain>
    </source>
</reference>
<feature type="domain" description="DUF6534" evidence="3">
    <location>
        <begin position="167"/>
        <end position="273"/>
    </location>
</feature>
<dbReference type="PANTHER" id="PTHR40465">
    <property type="entry name" value="CHROMOSOME 1, WHOLE GENOME SHOTGUN SEQUENCE"/>
    <property type="match status" value="1"/>
</dbReference>
<feature type="region of interest" description="Disordered" evidence="1">
    <location>
        <begin position="312"/>
        <end position="333"/>
    </location>
</feature>
<evidence type="ECO:0000313" key="4">
    <source>
        <dbReference type="EMBL" id="KAK0465920.1"/>
    </source>
</evidence>
<evidence type="ECO:0000256" key="2">
    <source>
        <dbReference type="SAM" id="Phobius"/>
    </source>
</evidence>
<keyword evidence="2" id="KW-0472">Membrane</keyword>
<dbReference type="AlphaFoldDB" id="A0AA39NHV4"/>
<evidence type="ECO:0000256" key="1">
    <source>
        <dbReference type="SAM" id="MobiDB-lite"/>
    </source>
</evidence>
<feature type="transmembrane region" description="Helical" evidence="2">
    <location>
        <begin position="163"/>
        <end position="182"/>
    </location>
</feature>
<feature type="transmembrane region" description="Helical" evidence="2">
    <location>
        <begin position="46"/>
        <end position="67"/>
    </location>
</feature>
<dbReference type="GeneID" id="85363134"/>
<keyword evidence="5" id="KW-1185">Reference proteome</keyword>
<keyword evidence="2" id="KW-1133">Transmembrane helix</keyword>
<proteinExistence type="predicted"/>
<dbReference type="InterPro" id="IPR045339">
    <property type="entry name" value="DUF6534"/>
</dbReference>
<protein>
    <recommendedName>
        <fullName evidence="3">DUF6534 domain-containing protein</fullName>
    </recommendedName>
</protein>
<dbReference type="Proteomes" id="UP001175211">
    <property type="component" value="Unassembled WGS sequence"/>
</dbReference>
<feature type="compositionally biased region" description="Polar residues" evidence="1">
    <location>
        <begin position="321"/>
        <end position="333"/>
    </location>
</feature>
<evidence type="ECO:0000313" key="5">
    <source>
        <dbReference type="Proteomes" id="UP001175211"/>
    </source>
</evidence>
<keyword evidence="2" id="KW-0812">Transmembrane</keyword>
<gene>
    <name evidence="4" type="ORF">EV420DRAFT_1709271</name>
</gene>
<dbReference type="PANTHER" id="PTHR40465:SF1">
    <property type="entry name" value="DUF6534 DOMAIN-CONTAINING PROTEIN"/>
    <property type="match status" value="1"/>
</dbReference>
<organism evidence="4 5">
    <name type="scientific">Armillaria tabescens</name>
    <name type="common">Ringless honey mushroom</name>
    <name type="synonym">Agaricus tabescens</name>
    <dbReference type="NCBI Taxonomy" id="1929756"/>
    <lineage>
        <taxon>Eukaryota</taxon>
        <taxon>Fungi</taxon>
        <taxon>Dikarya</taxon>
        <taxon>Basidiomycota</taxon>
        <taxon>Agaricomycotina</taxon>
        <taxon>Agaricomycetes</taxon>
        <taxon>Agaricomycetidae</taxon>
        <taxon>Agaricales</taxon>
        <taxon>Marasmiineae</taxon>
        <taxon>Physalacriaceae</taxon>
        <taxon>Desarmillaria</taxon>
    </lineage>
</organism>
<dbReference type="Pfam" id="PF20152">
    <property type="entry name" value="DUF6534"/>
    <property type="match status" value="1"/>
</dbReference>
<comment type="caution">
    <text evidence="4">The sequence shown here is derived from an EMBL/GenBank/DDBJ whole genome shotgun (WGS) entry which is preliminary data.</text>
</comment>
<feature type="transmembrane region" description="Helical" evidence="2">
    <location>
        <begin position="92"/>
        <end position="110"/>
    </location>
</feature>
<name>A0AA39NHV4_ARMTA</name>
<feature type="transmembrane region" description="Helical" evidence="2">
    <location>
        <begin position="117"/>
        <end position="143"/>
    </location>
</feature>
<evidence type="ECO:0000259" key="3">
    <source>
        <dbReference type="Pfam" id="PF20152"/>
    </source>
</evidence>
<accession>A0AA39NHV4</accession>
<dbReference type="RefSeq" id="XP_060336747.1">
    <property type="nucleotide sequence ID" value="XM_060479586.1"/>
</dbReference>
<sequence>MSSVISDPFGGVIMSVFLSILLLGALLVQLYIYFDRYPKDNIWLKVFVIVLFTLDVLNSLFVLMWVYKLLIDNFGNLVAFTKSDWTITTDPFLLGIMAGMVQGFFAWKIWVLTKNYYYVGAVVICALTSSVGGIVTSIIGFLVIDSTNWDGLRDKLDRPSLVWLIPAALGDLIIAVVITICLQRAKGSIRRTNRILNRIIRLTMQNGESHTFSWRVPRGLMLPTGLLTATVALTDLGLILAVEASRQPYYICVAFILPKLYTNSALSSLNARQPHTQNIGDEVASMTMPWNSADGHTLPRSQGVFISVEYESHEMRDPRNQKNNSVAPSDSED</sequence>